<reference evidence="5" key="3">
    <citation type="submission" date="2014-09" db="EMBL/GenBank/DDBJ databases">
        <authorList>
            <person name="Magalhaes I.L.F."/>
            <person name="Oliveira U."/>
            <person name="Santos F.R."/>
            <person name="Vidigal T.H.D.A."/>
            <person name="Brescovit A.D."/>
            <person name="Santos A.J."/>
        </authorList>
    </citation>
    <scope>NUCLEOTIDE SEQUENCE</scope>
</reference>
<reference evidence="4" key="1">
    <citation type="journal article" date="2014" name="PLoS ONE">
        <title>Transcriptome-Based Identification of ABC Transporters in the Western Tarnished Plant Bug Lygus hesperus.</title>
        <authorList>
            <person name="Hull J.J."/>
            <person name="Chaney K."/>
            <person name="Geib S.M."/>
            <person name="Fabrick J.A."/>
            <person name="Brent C.S."/>
            <person name="Walsh D."/>
            <person name="Lavine L.C."/>
        </authorList>
    </citation>
    <scope>NUCLEOTIDE SEQUENCE</scope>
</reference>
<evidence type="ECO:0000313" key="4">
    <source>
        <dbReference type="EMBL" id="JAG43216.1"/>
    </source>
</evidence>
<reference evidence="4" key="2">
    <citation type="submission" date="2014-07" db="EMBL/GenBank/DDBJ databases">
        <authorList>
            <person name="Hull J."/>
        </authorList>
    </citation>
    <scope>NUCLEOTIDE SEQUENCE</scope>
</reference>
<dbReference type="GO" id="GO:0004865">
    <property type="term" value="F:protein serine/threonine phosphatase inhibitor activity"/>
    <property type="evidence" value="ECO:0007669"/>
    <property type="project" value="InterPro"/>
</dbReference>
<dbReference type="GO" id="GO:0008157">
    <property type="term" value="F:protein phosphatase 1 binding"/>
    <property type="evidence" value="ECO:0007669"/>
    <property type="project" value="TreeGrafter"/>
</dbReference>
<accession>A0A0A9ZGH7</accession>
<dbReference type="PANTHER" id="PTHR20835:SF0">
    <property type="entry name" value="E3 UBIQUITIN-PROTEIN LIGASE PPP1R11"/>
    <property type="match status" value="1"/>
</dbReference>
<evidence type="ECO:0000256" key="2">
    <source>
        <dbReference type="ARBA" id="ARBA00031039"/>
    </source>
</evidence>
<dbReference type="EMBL" id="GBRD01015825">
    <property type="protein sequence ID" value="JAG50001.1"/>
    <property type="molecule type" value="Transcribed_RNA"/>
</dbReference>
<feature type="compositionally biased region" description="Polar residues" evidence="3">
    <location>
        <begin position="1"/>
        <end position="19"/>
    </location>
</feature>
<feature type="compositionally biased region" description="Pro residues" evidence="3">
    <location>
        <begin position="102"/>
        <end position="114"/>
    </location>
</feature>
<evidence type="ECO:0000313" key="7">
    <source>
        <dbReference type="EMBL" id="JAQ10849.1"/>
    </source>
</evidence>
<gene>
    <name evidence="4" type="primary">ppp1r11</name>
    <name evidence="6" type="synonym">ppp1r11_0</name>
    <name evidence="7" type="synonym">ppp1r11_1</name>
    <name evidence="4" type="ORF">CM83_57596</name>
    <name evidence="7" type="ORF">g.68966</name>
    <name evidence="6" type="ORF">g.68970</name>
</gene>
<evidence type="ECO:0000256" key="3">
    <source>
        <dbReference type="SAM" id="MobiDB-lite"/>
    </source>
</evidence>
<feature type="region of interest" description="Disordered" evidence="3">
    <location>
        <begin position="1"/>
        <end position="23"/>
    </location>
</feature>
<protein>
    <recommendedName>
        <fullName evidence="1">E3 ubiquitin-protein ligase PPP1R11</fullName>
    </recommendedName>
    <alternativeName>
        <fullName evidence="2">Protein phosphatase 1 regulatory subunit 11</fullName>
    </alternativeName>
</protein>
<name>A0A0A9ZGH7_LYGHE</name>
<dbReference type="EMBL" id="GBHO01000388">
    <property type="protein sequence ID" value="JAG43216.1"/>
    <property type="molecule type" value="Transcribed_RNA"/>
</dbReference>
<dbReference type="GO" id="GO:0005634">
    <property type="term" value="C:nucleus"/>
    <property type="evidence" value="ECO:0007669"/>
    <property type="project" value="TreeGrafter"/>
</dbReference>
<dbReference type="InterPro" id="IPR011107">
    <property type="entry name" value="PPI_Ypi1"/>
</dbReference>
<dbReference type="EMBL" id="GDHC01009612">
    <property type="protein sequence ID" value="JAQ09017.1"/>
    <property type="molecule type" value="Transcribed_RNA"/>
</dbReference>
<feature type="region of interest" description="Disordered" evidence="3">
    <location>
        <begin position="94"/>
        <end position="114"/>
    </location>
</feature>
<evidence type="ECO:0000313" key="5">
    <source>
        <dbReference type="EMBL" id="JAG50001.1"/>
    </source>
</evidence>
<organism evidence="4">
    <name type="scientific">Lygus hesperus</name>
    <name type="common">Western plant bug</name>
    <dbReference type="NCBI Taxonomy" id="30085"/>
    <lineage>
        <taxon>Eukaryota</taxon>
        <taxon>Metazoa</taxon>
        <taxon>Ecdysozoa</taxon>
        <taxon>Arthropoda</taxon>
        <taxon>Hexapoda</taxon>
        <taxon>Insecta</taxon>
        <taxon>Pterygota</taxon>
        <taxon>Neoptera</taxon>
        <taxon>Paraneoptera</taxon>
        <taxon>Hemiptera</taxon>
        <taxon>Heteroptera</taxon>
        <taxon>Panheteroptera</taxon>
        <taxon>Cimicomorpha</taxon>
        <taxon>Miridae</taxon>
        <taxon>Mirini</taxon>
        <taxon>Lygus</taxon>
    </lineage>
</organism>
<reference evidence="6" key="4">
    <citation type="journal article" date="2016" name="Gigascience">
        <title>De novo construction of an expanded transcriptome assembly for the western tarnished plant bug, Lygus hesperus.</title>
        <authorList>
            <person name="Tassone E.E."/>
            <person name="Geib S.M."/>
            <person name="Hall B."/>
            <person name="Fabrick J.A."/>
            <person name="Brent C.S."/>
            <person name="Hull J.J."/>
        </authorList>
    </citation>
    <scope>NUCLEOTIDE SEQUENCE</scope>
</reference>
<evidence type="ECO:0000256" key="1">
    <source>
        <dbReference type="ARBA" id="ARBA00021994"/>
    </source>
</evidence>
<sequence>MAERATSSAAAVGDTQTVTEEVDGKTAEEVRAIKLTLKKPKCEKQVKWTSETVDNEDLNRKKSKCCCIYEKPRNFGESSSEDEGECENCFGHVELKKKHTPPSSPPSEVPTPET</sequence>
<dbReference type="EMBL" id="GBRD01015823">
    <property type="protein sequence ID" value="JAG50003.1"/>
    <property type="molecule type" value="Transcribed_RNA"/>
</dbReference>
<dbReference type="EMBL" id="GDHC01007780">
    <property type="protein sequence ID" value="JAQ10849.1"/>
    <property type="molecule type" value="Transcribed_RNA"/>
</dbReference>
<proteinExistence type="predicted"/>
<dbReference type="AlphaFoldDB" id="A0A0A9ZGH7"/>
<dbReference type="PANTHER" id="PTHR20835">
    <property type="entry name" value="E3 UBIQUITIN-PROTEIN LIGASE PPP1R11-RELATED"/>
    <property type="match status" value="1"/>
</dbReference>
<dbReference type="Pfam" id="PF07491">
    <property type="entry name" value="PPI_Ypi1"/>
    <property type="match status" value="1"/>
</dbReference>
<evidence type="ECO:0000313" key="6">
    <source>
        <dbReference type="EMBL" id="JAQ09017.1"/>
    </source>
</evidence>